<feature type="transmembrane region" description="Helical" evidence="1">
    <location>
        <begin position="12"/>
        <end position="31"/>
    </location>
</feature>
<evidence type="ECO:0000313" key="2">
    <source>
        <dbReference type="EMBL" id="TMS40090.1"/>
    </source>
</evidence>
<dbReference type="EMBL" id="AZBU02000001">
    <property type="protein sequence ID" value="TMS40090.1"/>
    <property type="molecule type" value="Genomic_DNA"/>
</dbReference>
<keyword evidence="1" id="KW-1133">Transmembrane helix</keyword>
<evidence type="ECO:0000256" key="1">
    <source>
        <dbReference type="SAM" id="Phobius"/>
    </source>
</evidence>
<sequence length="81" mass="9599">MSLKRAPKALKCSFLVQYTFLVLNLLINVNAPGSYCYRDWWVLRPSLSVTKPAFTVNDLRCYRIDDQFTSFNSFQVWKKWV</sequence>
<reference evidence="2" key="3">
    <citation type="journal article" date="2019" name="G3 (Bethesda)">
        <title>Hybrid Assembly of the Genome of the Entomopathogenic Nematode Steinernema carpocapsae Identifies the X-Chromosome.</title>
        <authorList>
            <person name="Serra L."/>
            <person name="Macchietto M."/>
            <person name="Macias-Munoz A."/>
            <person name="McGill C.J."/>
            <person name="Rodriguez I.M."/>
            <person name="Rodriguez B."/>
            <person name="Murad R."/>
            <person name="Mortazavi A."/>
        </authorList>
    </citation>
    <scope>NUCLEOTIDE SEQUENCE [LARGE SCALE GENOMIC DNA]</scope>
    <source>
        <strain evidence="2">ALL</strain>
    </source>
</reference>
<organism evidence="2">
    <name type="scientific">Steinernema carpocapsae</name>
    <name type="common">Entomopathogenic nematode</name>
    <dbReference type="NCBI Taxonomy" id="34508"/>
    <lineage>
        <taxon>Eukaryota</taxon>
        <taxon>Metazoa</taxon>
        <taxon>Ecdysozoa</taxon>
        <taxon>Nematoda</taxon>
        <taxon>Chromadorea</taxon>
        <taxon>Rhabditida</taxon>
        <taxon>Tylenchina</taxon>
        <taxon>Panagrolaimomorpha</taxon>
        <taxon>Strongyloidoidea</taxon>
        <taxon>Steinernematidae</taxon>
        <taxon>Steinernema</taxon>
    </lineage>
</organism>
<accession>A0A4U8V2A7</accession>
<dbReference type="AlphaFoldDB" id="A0A4U8V2A7"/>
<reference evidence="2" key="2">
    <citation type="journal article" date="2015" name="Genome Biol.">
        <title>Comparative genomics of Steinernema reveals deeply conserved gene regulatory networks.</title>
        <authorList>
            <person name="Dillman A.R."/>
            <person name="Macchietto M."/>
            <person name="Porter C.F."/>
            <person name="Rogers A."/>
            <person name="Williams B."/>
            <person name="Antoshechkin I."/>
            <person name="Lee M.M."/>
            <person name="Goodwin Z."/>
            <person name="Lu X."/>
            <person name="Lewis E.E."/>
            <person name="Goodrich-Blair H."/>
            <person name="Stock S.P."/>
            <person name="Adams B.J."/>
            <person name="Sternberg P.W."/>
            <person name="Mortazavi A."/>
        </authorList>
    </citation>
    <scope>NUCLEOTIDE SEQUENCE [LARGE SCALE GENOMIC DNA]</scope>
    <source>
        <strain evidence="2">ALL</strain>
    </source>
</reference>
<proteinExistence type="predicted"/>
<keyword evidence="1" id="KW-0472">Membrane</keyword>
<gene>
    <name evidence="2" type="ORF">L596_006513</name>
</gene>
<keyword evidence="1" id="KW-0812">Transmembrane</keyword>
<comment type="caution">
    <text evidence="2">The sequence shown here is derived from an EMBL/GenBank/DDBJ whole genome shotgun (WGS) entry which is preliminary data.</text>
</comment>
<reference evidence="2" key="1">
    <citation type="submission" date="2013-11" db="EMBL/GenBank/DDBJ databases">
        <authorList>
            <person name="Sternberg P."/>
            <person name="Dillman A."/>
            <person name="Macchietto M."/>
        </authorList>
    </citation>
    <scope>NUCLEOTIDE SEQUENCE</scope>
    <source>
        <strain evidence="2">ALL</strain>
    </source>
</reference>
<name>A0A4U8V2A7_STECR</name>
<protein>
    <submittedName>
        <fullName evidence="2">Uncharacterized protein</fullName>
    </submittedName>
</protein>